<reference evidence="1" key="2">
    <citation type="submission" date="2020-05" db="UniProtKB">
        <authorList>
            <consortium name="EnsemblMetazoa"/>
        </authorList>
    </citation>
    <scope>IDENTIFICATION</scope>
    <source>
        <strain evidence="1">IAEA</strain>
    </source>
</reference>
<sequence length="123" mass="13951">MLNIDCTKIRSGNLNIVNEPRGRPPANIYNEELRTTMESDPHTTSRTLGPKLGTSHTACTNLVTLMSKLQLLQSFVYCYNCTTIPCTSLRKYLEYVGPRLNSLHIRSSKSFLCVQNTAAYRRH</sequence>
<name>A0A1B0AG66_GLOPL</name>
<dbReference type="EnsemblMetazoa" id="GPAI044760-RA">
    <property type="protein sequence ID" value="GPAI044760-PA"/>
    <property type="gene ID" value="GPAI044760"/>
</dbReference>
<dbReference type="Proteomes" id="UP000092445">
    <property type="component" value="Unassembled WGS sequence"/>
</dbReference>
<reference evidence="2" key="1">
    <citation type="submission" date="2014-03" db="EMBL/GenBank/DDBJ databases">
        <authorList>
            <person name="Aksoy S."/>
            <person name="Warren W."/>
            <person name="Wilson R.K."/>
        </authorList>
    </citation>
    <scope>NUCLEOTIDE SEQUENCE [LARGE SCALE GENOMIC DNA]</scope>
    <source>
        <strain evidence="2">IAEA</strain>
    </source>
</reference>
<evidence type="ECO:0000313" key="2">
    <source>
        <dbReference type="Proteomes" id="UP000092445"/>
    </source>
</evidence>
<proteinExistence type="predicted"/>
<accession>A0A1B0AG66</accession>
<dbReference type="VEuPathDB" id="VectorBase:GPAI044760"/>
<organism evidence="1 2">
    <name type="scientific">Glossina pallidipes</name>
    <name type="common">Tsetse fly</name>
    <dbReference type="NCBI Taxonomy" id="7398"/>
    <lineage>
        <taxon>Eukaryota</taxon>
        <taxon>Metazoa</taxon>
        <taxon>Ecdysozoa</taxon>
        <taxon>Arthropoda</taxon>
        <taxon>Hexapoda</taxon>
        <taxon>Insecta</taxon>
        <taxon>Pterygota</taxon>
        <taxon>Neoptera</taxon>
        <taxon>Endopterygota</taxon>
        <taxon>Diptera</taxon>
        <taxon>Brachycera</taxon>
        <taxon>Muscomorpha</taxon>
        <taxon>Hippoboscoidea</taxon>
        <taxon>Glossinidae</taxon>
        <taxon>Glossina</taxon>
    </lineage>
</organism>
<dbReference type="AlphaFoldDB" id="A0A1B0AG66"/>
<keyword evidence="2" id="KW-1185">Reference proteome</keyword>
<dbReference type="STRING" id="7398.A0A1B0AG66"/>
<evidence type="ECO:0000313" key="1">
    <source>
        <dbReference type="EnsemblMetazoa" id="GPAI044760-PA"/>
    </source>
</evidence>
<protein>
    <submittedName>
        <fullName evidence="1">Uncharacterized protein</fullName>
    </submittedName>
</protein>